<evidence type="ECO:0000256" key="6">
    <source>
        <dbReference type="ARBA" id="ARBA00023077"/>
    </source>
</evidence>
<dbReference type="SUPFAM" id="SSF56935">
    <property type="entry name" value="Porins"/>
    <property type="match status" value="1"/>
</dbReference>
<accession>H2BUY9</accession>
<name>H2BUY9_GILLR</name>
<dbReference type="Proteomes" id="UP000003844">
    <property type="component" value="Unassembled WGS sequence"/>
</dbReference>
<evidence type="ECO:0000256" key="4">
    <source>
        <dbReference type="ARBA" id="ARBA00022692"/>
    </source>
</evidence>
<feature type="domain" description="TonB-dependent receptor plug" evidence="14">
    <location>
        <begin position="111"/>
        <end position="218"/>
    </location>
</feature>
<dbReference type="eggNOG" id="COG4771">
    <property type="taxonomic scope" value="Bacteria"/>
</dbReference>
<comment type="similarity">
    <text evidence="10 11">Belongs to the TonB-dependent receptor family.</text>
</comment>
<dbReference type="Gene3D" id="2.170.130.10">
    <property type="entry name" value="TonB-dependent receptor, plug domain"/>
    <property type="match status" value="1"/>
</dbReference>
<dbReference type="InterPro" id="IPR039426">
    <property type="entry name" value="TonB-dep_rcpt-like"/>
</dbReference>
<evidence type="ECO:0000256" key="12">
    <source>
        <dbReference type="SAM" id="SignalP"/>
    </source>
</evidence>
<evidence type="ECO:0000256" key="7">
    <source>
        <dbReference type="ARBA" id="ARBA00023136"/>
    </source>
</evidence>
<dbReference type="GO" id="GO:0044718">
    <property type="term" value="P:siderophore transmembrane transport"/>
    <property type="evidence" value="ECO:0007669"/>
    <property type="project" value="TreeGrafter"/>
</dbReference>
<feature type="chain" id="PRO_5003560399" evidence="12">
    <location>
        <begin position="19"/>
        <end position="799"/>
    </location>
</feature>
<dbReference type="InterPro" id="IPR010917">
    <property type="entry name" value="TonB_rcpt_CS"/>
</dbReference>
<keyword evidence="2 10" id="KW-0813">Transport</keyword>
<sequence length="799" mass="90350">MRVILSLLLFLFFSHSYAQEITVLDREMKIPLSNVAIYNQSKTISTLTNFDGKASISKFSKNELLFFKHVSHHELRIKKSDIKSNYKVYLIPDENQLQEVVVSVSKFAQNKRDLARQVVSISAEDIKFSNSQTAADLLESSGKVYVQKSQLGGGSPMIRGFSTNRLLITIDGVRMNNAIFRSGNLQNVISIDPLAVERAEVILGPGSVIFGSDAVGGVMNFYTLTPRFAMGRNTVLSGNAYSRYASASNEKTLHADFNIGRKNWAFLTSVTYSDFGDLKMGSHGPEEYLRNEYVINRNGNSLIVSNEDPRIQKPTGYNQINLLEKIRYMPNEIWDFSLNLMYSTTSNFPRYDRLIQKRNGQLRSAEWYYGPQIWFMGNFKIDKKGNGAVYDNAQLTTAYQHFKESRNNRDFGSELLFNSEENVDAWSANLDFEKKFEKNKLNYGLEYVLNEVSSEGRRINITTGNSNRDMPRYPNGSSWQSLAAYYGFQWELHPELTLQTGARYNHIFLNADFEDAVYEFPFKNADLSTGALTGSAGLSWNPSEKINWKLNFSTAFRAPNIDDVGKVFDSEPGSVVVPNSNLKPEYAYNGEIGVYWKISEAIRVDIAGFYTHLDNALIRRDFSLNGVETIDFQGEPSKVQAIQNAASAYVYGFEGGIVVKFSSSLLLNSQLTITEGKEELDNGTTAPLRHAAPLFGNTHLVWKRDKLKLDLFGEYNGQFDYENLAPSEQGKAYLYAIDLNGNPYSPSWYTINFTGQYEISYNWQATASLENITDQRYRTYSSGMAAPGRNLILALKYSF</sequence>
<dbReference type="GO" id="GO:0009279">
    <property type="term" value="C:cell outer membrane"/>
    <property type="evidence" value="ECO:0007669"/>
    <property type="project" value="UniProtKB-SubCell"/>
</dbReference>
<evidence type="ECO:0000256" key="11">
    <source>
        <dbReference type="RuleBase" id="RU003357"/>
    </source>
</evidence>
<evidence type="ECO:0000313" key="15">
    <source>
        <dbReference type="EMBL" id="EHQ02837.1"/>
    </source>
</evidence>
<dbReference type="Gene3D" id="2.40.170.20">
    <property type="entry name" value="TonB-dependent receptor, beta-barrel domain"/>
    <property type="match status" value="1"/>
</dbReference>
<evidence type="ECO:0000256" key="3">
    <source>
        <dbReference type="ARBA" id="ARBA00022452"/>
    </source>
</evidence>
<dbReference type="PROSITE" id="PS52016">
    <property type="entry name" value="TONB_DEPENDENT_REC_3"/>
    <property type="match status" value="1"/>
</dbReference>
<keyword evidence="4 10" id="KW-0812">Transmembrane</keyword>
<evidence type="ECO:0000256" key="1">
    <source>
        <dbReference type="ARBA" id="ARBA00004571"/>
    </source>
</evidence>
<dbReference type="AlphaFoldDB" id="H2BUY9"/>
<dbReference type="PANTHER" id="PTHR30069:SF29">
    <property type="entry name" value="HEMOGLOBIN AND HEMOGLOBIN-HAPTOGLOBIN-BINDING PROTEIN 1-RELATED"/>
    <property type="match status" value="1"/>
</dbReference>
<evidence type="ECO:0000256" key="8">
    <source>
        <dbReference type="ARBA" id="ARBA00023170"/>
    </source>
</evidence>
<evidence type="ECO:0000256" key="2">
    <source>
        <dbReference type="ARBA" id="ARBA00022448"/>
    </source>
</evidence>
<organism evidence="15 16">
    <name type="scientific">Gillisia limnaea (strain DSM 15749 / LMG 21470 / R-8282)</name>
    <dbReference type="NCBI Taxonomy" id="865937"/>
    <lineage>
        <taxon>Bacteria</taxon>
        <taxon>Pseudomonadati</taxon>
        <taxon>Bacteroidota</taxon>
        <taxon>Flavobacteriia</taxon>
        <taxon>Flavobacteriales</taxon>
        <taxon>Flavobacteriaceae</taxon>
        <taxon>Gillisia</taxon>
    </lineage>
</organism>
<dbReference type="PANTHER" id="PTHR30069">
    <property type="entry name" value="TONB-DEPENDENT OUTER MEMBRANE RECEPTOR"/>
    <property type="match status" value="1"/>
</dbReference>
<reference evidence="16" key="1">
    <citation type="journal article" date="2012" name="Stand. Genomic Sci.">
        <title>Genome sequence of the Antarctic rhodopsins-containing flavobacterium Gillisia limnaea type strain (R-8282(T)).</title>
        <authorList>
            <person name="Riedel T."/>
            <person name="Held B."/>
            <person name="Nolan M."/>
            <person name="Lucas S."/>
            <person name="Lapidus A."/>
            <person name="Tice H."/>
            <person name="Del Rio T.G."/>
            <person name="Cheng J.F."/>
            <person name="Han C."/>
            <person name="Tapia R."/>
            <person name="Goodwin L.A."/>
            <person name="Pitluck S."/>
            <person name="Liolios K."/>
            <person name="Mavromatis K."/>
            <person name="Pagani I."/>
            <person name="Ivanova N."/>
            <person name="Mikhailova N."/>
            <person name="Pati A."/>
            <person name="Chen A."/>
            <person name="Palaniappan K."/>
            <person name="Land M."/>
            <person name="Rohde M."/>
            <person name="Tindall B.J."/>
            <person name="Detter J.C."/>
            <person name="Goker M."/>
            <person name="Bristow J."/>
            <person name="Eisen J.A."/>
            <person name="Markowitz V."/>
            <person name="Hugenholtz P."/>
            <person name="Kyrpides N.C."/>
            <person name="Klenk H.P."/>
            <person name="Woyke T."/>
        </authorList>
    </citation>
    <scope>NUCLEOTIDE SEQUENCE [LARGE SCALE GENOMIC DNA]</scope>
    <source>
        <strain evidence="16">DSM 15749 / LMG 21470 / R-8282</strain>
    </source>
</reference>
<feature type="signal peptide" evidence="12">
    <location>
        <begin position="1"/>
        <end position="18"/>
    </location>
</feature>
<dbReference type="InterPro" id="IPR037066">
    <property type="entry name" value="Plug_dom_sf"/>
</dbReference>
<dbReference type="CDD" id="cd01347">
    <property type="entry name" value="ligand_gated_channel"/>
    <property type="match status" value="1"/>
</dbReference>
<evidence type="ECO:0000256" key="5">
    <source>
        <dbReference type="ARBA" id="ARBA00022729"/>
    </source>
</evidence>
<keyword evidence="7 10" id="KW-0472">Membrane</keyword>
<dbReference type="PROSITE" id="PS01156">
    <property type="entry name" value="TONB_DEPENDENT_REC_2"/>
    <property type="match status" value="1"/>
</dbReference>
<dbReference type="InterPro" id="IPR036942">
    <property type="entry name" value="Beta-barrel_TonB_sf"/>
</dbReference>
<dbReference type="RefSeq" id="WP_006989147.1">
    <property type="nucleotide sequence ID" value="NZ_JH594606.1"/>
</dbReference>
<feature type="domain" description="TonB-dependent receptor-like beta-barrel" evidence="13">
    <location>
        <begin position="352"/>
        <end position="772"/>
    </location>
</feature>
<protein>
    <submittedName>
        <fullName evidence="15">TonB-dependent receptor</fullName>
    </submittedName>
</protein>
<evidence type="ECO:0000256" key="10">
    <source>
        <dbReference type="PROSITE-ProRule" id="PRU01360"/>
    </source>
</evidence>
<dbReference type="OrthoDB" id="9764669at2"/>
<dbReference type="Pfam" id="PF07715">
    <property type="entry name" value="Plug"/>
    <property type="match status" value="1"/>
</dbReference>
<dbReference type="InterPro" id="IPR012910">
    <property type="entry name" value="Plug_dom"/>
</dbReference>
<dbReference type="Pfam" id="PF00593">
    <property type="entry name" value="TonB_dep_Rec_b-barrel"/>
    <property type="match status" value="1"/>
</dbReference>
<evidence type="ECO:0000313" key="16">
    <source>
        <dbReference type="Proteomes" id="UP000003844"/>
    </source>
</evidence>
<keyword evidence="16" id="KW-1185">Reference proteome</keyword>
<comment type="subcellular location">
    <subcellularLocation>
        <location evidence="1 10">Cell outer membrane</location>
        <topology evidence="1 10">Multi-pass membrane protein</topology>
    </subcellularLocation>
</comment>
<keyword evidence="6 11" id="KW-0798">TonB box</keyword>
<evidence type="ECO:0000259" key="13">
    <source>
        <dbReference type="Pfam" id="PF00593"/>
    </source>
</evidence>
<proteinExistence type="inferred from homology"/>
<keyword evidence="5 12" id="KW-0732">Signal</keyword>
<dbReference type="STRING" id="865937.Gilli_2204"/>
<keyword evidence="8 15" id="KW-0675">Receptor</keyword>
<keyword evidence="9 10" id="KW-0998">Cell outer membrane</keyword>
<dbReference type="HOGENOM" id="CLU_008287_18_4_10"/>
<dbReference type="GO" id="GO:0015344">
    <property type="term" value="F:siderophore uptake transmembrane transporter activity"/>
    <property type="evidence" value="ECO:0007669"/>
    <property type="project" value="TreeGrafter"/>
</dbReference>
<evidence type="ECO:0000259" key="14">
    <source>
        <dbReference type="Pfam" id="PF07715"/>
    </source>
</evidence>
<dbReference type="InterPro" id="IPR000531">
    <property type="entry name" value="Beta-barrel_TonB"/>
</dbReference>
<gene>
    <name evidence="15" type="ORF">Gilli_2204</name>
</gene>
<keyword evidence="3 10" id="KW-1134">Transmembrane beta strand</keyword>
<evidence type="ECO:0000256" key="9">
    <source>
        <dbReference type="ARBA" id="ARBA00023237"/>
    </source>
</evidence>
<dbReference type="EMBL" id="JH594606">
    <property type="protein sequence ID" value="EHQ02837.1"/>
    <property type="molecule type" value="Genomic_DNA"/>
</dbReference>